<evidence type="ECO:0000256" key="1">
    <source>
        <dbReference type="ARBA" id="ARBA00022670"/>
    </source>
</evidence>
<keyword evidence="2" id="KW-0378">Hydrolase</keyword>
<protein>
    <submittedName>
        <fullName evidence="5">Uncharacterized protein</fullName>
    </submittedName>
</protein>
<dbReference type="GO" id="GO:0043418">
    <property type="term" value="P:homocysteine catabolic process"/>
    <property type="evidence" value="ECO:0007669"/>
    <property type="project" value="TreeGrafter"/>
</dbReference>
<dbReference type="SUPFAM" id="SSF54001">
    <property type="entry name" value="Cysteine proteinases"/>
    <property type="match status" value="1"/>
</dbReference>
<keyword evidence="1" id="KW-0645">Protease</keyword>
<dbReference type="EMBL" id="ML739146">
    <property type="protein sequence ID" value="KAE8352006.1"/>
    <property type="molecule type" value="Genomic_DNA"/>
</dbReference>
<sequence>MGSNNSKLIPTNKRNSENPACATTATMKLKQIADVHDEHEALPPYNAGDQARSLSIPQPRDWEELLLSSDQDRPVFNVKIPLQGAPTTNQPTNVSRLPLMKKYSLKEFELSQAYLFYWDKIEKANWFLEKITEADEDRPNQWDMVASLADKYGLVPHDICPDNFSAQNSAKMNWLVTVNLREHVDWRDKFLKEIYSLVTIMLGPPPSPQEAFHWEFHDVNVHKLGNVVEERPITYLNVDIQTIEAGAIAMLRAGHPVFFGCDVGQFYDPKLGVMDNWLLDLRLGFNTTLRMDKAERLNTGVSSMTHAMMLTGVHTKRDRPTRRQVQNSWGEVVGDKGWIVMEDECME</sequence>
<feature type="region of interest" description="Disordered" evidence="4">
    <location>
        <begin position="1"/>
        <end position="20"/>
    </location>
</feature>
<dbReference type="GO" id="GO:0070005">
    <property type="term" value="F:cysteine-type aminopeptidase activity"/>
    <property type="evidence" value="ECO:0007669"/>
    <property type="project" value="InterPro"/>
</dbReference>
<accession>A0A5N6Z4W3</accession>
<proteinExistence type="predicted"/>
<dbReference type="PANTHER" id="PTHR10363">
    <property type="entry name" value="BLEOMYCIN HYDROLASE"/>
    <property type="match status" value="1"/>
</dbReference>
<organism evidence="5 6">
    <name type="scientific">Aspergillus coremiiformis</name>
    <dbReference type="NCBI Taxonomy" id="138285"/>
    <lineage>
        <taxon>Eukaryota</taxon>
        <taxon>Fungi</taxon>
        <taxon>Dikarya</taxon>
        <taxon>Ascomycota</taxon>
        <taxon>Pezizomycotina</taxon>
        <taxon>Eurotiomycetes</taxon>
        <taxon>Eurotiomycetidae</taxon>
        <taxon>Eurotiales</taxon>
        <taxon>Aspergillaceae</taxon>
        <taxon>Aspergillus</taxon>
        <taxon>Aspergillus subgen. Circumdati</taxon>
    </lineage>
</organism>
<name>A0A5N6Z4W3_9EURO</name>
<dbReference type="InterPro" id="IPR038765">
    <property type="entry name" value="Papain-like_cys_pep_sf"/>
</dbReference>
<evidence type="ECO:0000256" key="3">
    <source>
        <dbReference type="ARBA" id="ARBA00022807"/>
    </source>
</evidence>
<dbReference type="InterPro" id="IPR004134">
    <property type="entry name" value="Peptidase_C1B"/>
</dbReference>
<dbReference type="GO" id="GO:0006508">
    <property type="term" value="P:proteolysis"/>
    <property type="evidence" value="ECO:0007669"/>
    <property type="project" value="UniProtKB-KW"/>
</dbReference>
<dbReference type="OrthoDB" id="2666448at2759"/>
<gene>
    <name evidence="5" type="ORF">BDV28DRAFT_158267</name>
</gene>
<keyword evidence="6" id="KW-1185">Reference proteome</keyword>
<dbReference type="Proteomes" id="UP000327118">
    <property type="component" value="Unassembled WGS sequence"/>
</dbReference>
<dbReference type="PANTHER" id="PTHR10363:SF2">
    <property type="entry name" value="BLEOMYCIN HYDROLASE"/>
    <property type="match status" value="1"/>
</dbReference>
<dbReference type="Pfam" id="PF03051">
    <property type="entry name" value="Peptidase_C1_2"/>
    <property type="match status" value="2"/>
</dbReference>
<evidence type="ECO:0000256" key="4">
    <source>
        <dbReference type="SAM" id="MobiDB-lite"/>
    </source>
</evidence>
<evidence type="ECO:0000256" key="2">
    <source>
        <dbReference type="ARBA" id="ARBA00022801"/>
    </source>
</evidence>
<dbReference type="AlphaFoldDB" id="A0A5N6Z4W3"/>
<evidence type="ECO:0000313" key="6">
    <source>
        <dbReference type="Proteomes" id="UP000327118"/>
    </source>
</evidence>
<dbReference type="Gene3D" id="3.90.70.10">
    <property type="entry name" value="Cysteine proteinases"/>
    <property type="match status" value="2"/>
</dbReference>
<dbReference type="GO" id="GO:0005737">
    <property type="term" value="C:cytoplasm"/>
    <property type="evidence" value="ECO:0007669"/>
    <property type="project" value="TreeGrafter"/>
</dbReference>
<keyword evidence="3" id="KW-0788">Thiol protease</keyword>
<dbReference type="GO" id="GO:0009636">
    <property type="term" value="P:response to toxic substance"/>
    <property type="evidence" value="ECO:0007669"/>
    <property type="project" value="TreeGrafter"/>
</dbReference>
<reference evidence="6" key="1">
    <citation type="submission" date="2019-04" db="EMBL/GenBank/DDBJ databases">
        <title>Friends and foes A comparative genomics studyof 23 Aspergillus species from section Flavi.</title>
        <authorList>
            <consortium name="DOE Joint Genome Institute"/>
            <person name="Kjaerbolling I."/>
            <person name="Vesth T."/>
            <person name="Frisvad J.C."/>
            <person name="Nybo J.L."/>
            <person name="Theobald S."/>
            <person name="Kildgaard S."/>
            <person name="Isbrandt T."/>
            <person name="Kuo A."/>
            <person name="Sato A."/>
            <person name="Lyhne E.K."/>
            <person name="Kogle M.E."/>
            <person name="Wiebenga A."/>
            <person name="Kun R.S."/>
            <person name="Lubbers R.J."/>
            <person name="Makela M.R."/>
            <person name="Barry K."/>
            <person name="Chovatia M."/>
            <person name="Clum A."/>
            <person name="Daum C."/>
            <person name="Haridas S."/>
            <person name="He G."/>
            <person name="LaButti K."/>
            <person name="Lipzen A."/>
            <person name="Mondo S."/>
            <person name="Riley R."/>
            <person name="Salamov A."/>
            <person name="Simmons B.A."/>
            <person name="Magnuson J.K."/>
            <person name="Henrissat B."/>
            <person name="Mortensen U.H."/>
            <person name="Larsen T.O."/>
            <person name="Devries R.P."/>
            <person name="Grigoriev I.V."/>
            <person name="Machida M."/>
            <person name="Baker S.E."/>
            <person name="Andersen M.R."/>
        </authorList>
    </citation>
    <scope>NUCLEOTIDE SEQUENCE [LARGE SCALE GENOMIC DNA]</scope>
    <source>
        <strain evidence="6">CBS 553.77</strain>
    </source>
</reference>
<evidence type="ECO:0000313" key="5">
    <source>
        <dbReference type="EMBL" id="KAE8352006.1"/>
    </source>
</evidence>